<evidence type="ECO:0000256" key="7">
    <source>
        <dbReference type="ARBA" id="ARBA00022807"/>
    </source>
</evidence>
<keyword evidence="10 11" id="KW-0472">Membrane</keyword>
<dbReference type="Gene3D" id="3.90.70.10">
    <property type="entry name" value="Cysteine proteinases"/>
    <property type="match status" value="1"/>
</dbReference>
<feature type="transmembrane region" description="Helical" evidence="11">
    <location>
        <begin position="387"/>
        <end position="407"/>
    </location>
</feature>
<feature type="transmembrane region" description="Helical" evidence="11">
    <location>
        <begin position="199"/>
        <end position="219"/>
    </location>
</feature>
<dbReference type="CDD" id="cd02425">
    <property type="entry name" value="Peptidase_C39F"/>
    <property type="match status" value="1"/>
</dbReference>
<feature type="transmembrane region" description="Helical" evidence="11">
    <location>
        <begin position="419"/>
        <end position="439"/>
    </location>
</feature>
<dbReference type="InterPro" id="IPR036640">
    <property type="entry name" value="ABC1_TM_sf"/>
</dbReference>
<evidence type="ECO:0000256" key="11">
    <source>
        <dbReference type="SAM" id="Phobius"/>
    </source>
</evidence>
<keyword evidence="5" id="KW-0547">Nucleotide-binding</keyword>
<evidence type="ECO:0000256" key="3">
    <source>
        <dbReference type="ARBA" id="ARBA00022475"/>
    </source>
</evidence>
<dbReference type="Pfam" id="PF00005">
    <property type="entry name" value="ABC_tran"/>
    <property type="match status" value="1"/>
</dbReference>
<keyword evidence="9 11" id="KW-1133">Transmembrane helix</keyword>
<dbReference type="SUPFAM" id="SSF52540">
    <property type="entry name" value="P-loop containing nucleoside triphosphate hydrolases"/>
    <property type="match status" value="1"/>
</dbReference>
<dbReference type="GO" id="GO:0005886">
    <property type="term" value="C:plasma membrane"/>
    <property type="evidence" value="ECO:0007669"/>
    <property type="project" value="UniProtKB-SubCell"/>
</dbReference>
<evidence type="ECO:0000256" key="8">
    <source>
        <dbReference type="ARBA" id="ARBA00022840"/>
    </source>
</evidence>
<evidence type="ECO:0000259" key="14">
    <source>
        <dbReference type="PROSITE" id="PS50990"/>
    </source>
</evidence>
<comment type="subcellular location">
    <subcellularLocation>
        <location evidence="1">Cell membrane</location>
        <topology evidence="1">Multi-pass membrane protein</topology>
    </subcellularLocation>
</comment>
<evidence type="ECO:0000313" key="15">
    <source>
        <dbReference type="EMBL" id="RAL26674.1"/>
    </source>
</evidence>
<reference evidence="15 16" key="1">
    <citation type="submission" date="2018-06" db="EMBL/GenBank/DDBJ databases">
        <title>Thermoflavimicrobium daqus sp. nov., a thermophilic microbe isolated from Moutai-flavour Daqu.</title>
        <authorList>
            <person name="Wang X."/>
            <person name="Zhou H."/>
        </authorList>
    </citation>
    <scope>NUCLEOTIDE SEQUENCE [LARGE SCALE GENOMIC DNA]</scope>
    <source>
        <strain evidence="15 16">FBKL4.011</strain>
    </source>
</reference>
<keyword evidence="4 11" id="KW-0812">Transmembrane</keyword>
<evidence type="ECO:0000256" key="9">
    <source>
        <dbReference type="ARBA" id="ARBA00022989"/>
    </source>
</evidence>
<dbReference type="PROSITE" id="PS50893">
    <property type="entry name" value="ABC_TRANSPORTER_2"/>
    <property type="match status" value="1"/>
</dbReference>
<gene>
    <name evidence="15" type="ORF">DL897_01080</name>
</gene>
<dbReference type="InterPro" id="IPR017871">
    <property type="entry name" value="ABC_transporter-like_CS"/>
</dbReference>
<dbReference type="RefSeq" id="WP_113657279.1">
    <property type="nucleotide sequence ID" value="NZ_KZ845663.1"/>
</dbReference>
<dbReference type="Gene3D" id="3.40.50.300">
    <property type="entry name" value="P-loop containing nucleotide triphosphate hydrolases"/>
    <property type="match status" value="1"/>
</dbReference>
<keyword evidence="2" id="KW-0813">Transport</keyword>
<feature type="domain" description="ABC transporter" evidence="12">
    <location>
        <begin position="477"/>
        <end position="710"/>
    </location>
</feature>
<keyword evidence="7" id="KW-0788">Thiol protease</keyword>
<evidence type="ECO:0000259" key="13">
    <source>
        <dbReference type="PROSITE" id="PS50929"/>
    </source>
</evidence>
<evidence type="ECO:0000256" key="2">
    <source>
        <dbReference type="ARBA" id="ARBA00022448"/>
    </source>
</evidence>
<evidence type="ECO:0000256" key="1">
    <source>
        <dbReference type="ARBA" id="ARBA00004651"/>
    </source>
</evidence>
<reference evidence="15 16" key="2">
    <citation type="submission" date="2018-06" db="EMBL/GenBank/DDBJ databases">
        <authorList>
            <person name="Zhirakovskaya E."/>
        </authorList>
    </citation>
    <scope>NUCLEOTIDE SEQUENCE [LARGE SCALE GENOMIC DNA]</scope>
    <source>
        <strain evidence="15 16">FBKL4.011</strain>
    </source>
</reference>
<dbReference type="InterPro" id="IPR005074">
    <property type="entry name" value="Peptidase_C39"/>
</dbReference>
<protein>
    <recommendedName>
        <fullName evidence="17">Peptidase domain-containing ABC transporter</fullName>
    </recommendedName>
</protein>
<proteinExistence type="predicted"/>
<dbReference type="PROSITE" id="PS50990">
    <property type="entry name" value="PEPTIDASE_C39"/>
    <property type="match status" value="1"/>
</dbReference>
<keyword evidence="6" id="KW-0378">Hydrolase</keyword>
<dbReference type="InterPro" id="IPR003593">
    <property type="entry name" value="AAA+_ATPase"/>
</dbReference>
<feature type="transmembrane region" description="Helical" evidence="11">
    <location>
        <begin position="161"/>
        <end position="187"/>
    </location>
</feature>
<dbReference type="GO" id="GO:0005524">
    <property type="term" value="F:ATP binding"/>
    <property type="evidence" value="ECO:0007669"/>
    <property type="project" value="UniProtKB-KW"/>
</dbReference>
<organism evidence="15 16">
    <name type="scientific">Thermoflavimicrobium daqui</name>
    <dbReference type="NCBI Taxonomy" id="2137476"/>
    <lineage>
        <taxon>Bacteria</taxon>
        <taxon>Bacillati</taxon>
        <taxon>Bacillota</taxon>
        <taxon>Bacilli</taxon>
        <taxon>Bacillales</taxon>
        <taxon>Thermoactinomycetaceae</taxon>
        <taxon>Thermoflavimicrobium</taxon>
    </lineage>
</organism>
<evidence type="ECO:0000256" key="5">
    <source>
        <dbReference type="ARBA" id="ARBA00022741"/>
    </source>
</evidence>
<dbReference type="GO" id="GO:0016887">
    <property type="term" value="F:ATP hydrolysis activity"/>
    <property type="evidence" value="ECO:0007669"/>
    <property type="project" value="InterPro"/>
</dbReference>
<sequence length="723" mass="82385">MRWINRKQVPYIEQNEQSECGLCCLAMISAYYGKYLSLFDLQEIAATGRDGISLKQLMATARMIGFSSKAYKKSGDDLADIPLPAILFWKGHHFVILEKIKRNQFTIVDPAVGRKILPLEEFQASFSHYLITLLPTESFQTNKRKNNWKPYLVLLVQNKKLVFLLLLWSILLQLLAMTAPLVTNFVIDQMILPNQYQLLGTLVGAIIILTISQVLFTFLRSRFLVKLKNVLDWNLMVQFFRHLLRLPYPFFQLRSFGDLAYRANSNLFIREILSNQVVSGILDISLVIIFLIYFFIQSPLMTYFVIGIGIIYVLLLLMSNQKLQLLSKEELTRKTKVQWMQSEILYGILTIKSAGLEEKMLEIWEGFYQDQLKTTAKKEYYSANLDTAIFGIRIAAPLFFLCMGTWQVMQGHISMGSMIAFYTLTITFFLTLSTLVSAYQQMVKVSAYLSRMGDVLDHPVEDDETETMTTQKLNGQIHLEDVSFRYAKYSPLVLQNIHLSILPGQKVAIVGKSGAGKSTLAHLLIGLYPPTSGKIFFDGQDIDQLHKPSLRKQIGMVPQHIHMFNRTIYENITLLNPEIKPEMVIKAAQLAQIHEDIIQLPLGYQTVMSEFGTNFSGGQKQRIALARALVHQPSILLLDEATSSLDSVNEAKVDQYLSEMNCTRIVIAHRLSTVQNADLIVVLGDGKIVEQGKHEELLQKKGHYFELYETSLRKEQSEKASVS</sequence>
<dbReference type="GO" id="GO:0006508">
    <property type="term" value="P:proteolysis"/>
    <property type="evidence" value="ECO:0007669"/>
    <property type="project" value="InterPro"/>
</dbReference>
<evidence type="ECO:0008006" key="17">
    <source>
        <dbReference type="Google" id="ProtNLM"/>
    </source>
</evidence>
<keyword evidence="7" id="KW-0645">Protease</keyword>
<dbReference type="PANTHER" id="PTHR43394">
    <property type="entry name" value="ATP-DEPENDENT PERMEASE MDL1, MITOCHONDRIAL"/>
    <property type="match status" value="1"/>
</dbReference>
<evidence type="ECO:0000259" key="12">
    <source>
        <dbReference type="PROSITE" id="PS50893"/>
    </source>
</evidence>
<feature type="transmembrane region" description="Helical" evidence="11">
    <location>
        <begin position="272"/>
        <end position="294"/>
    </location>
</feature>
<dbReference type="InterPro" id="IPR039421">
    <property type="entry name" value="Type_1_exporter"/>
</dbReference>
<dbReference type="OrthoDB" id="9762778at2"/>
<feature type="domain" description="ABC transmembrane type-1" evidence="13">
    <location>
        <begin position="163"/>
        <end position="444"/>
    </location>
</feature>
<dbReference type="CDD" id="cd18555">
    <property type="entry name" value="ABC_6TM_T1SS_like"/>
    <property type="match status" value="1"/>
</dbReference>
<name>A0A364K8R3_9BACL</name>
<feature type="transmembrane region" description="Helical" evidence="11">
    <location>
        <begin position="300"/>
        <end position="318"/>
    </location>
</feature>
<dbReference type="EMBL" id="QJKK01000001">
    <property type="protein sequence ID" value="RAL26674.1"/>
    <property type="molecule type" value="Genomic_DNA"/>
</dbReference>
<evidence type="ECO:0000256" key="4">
    <source>
        <dbReference type="ARBA" id="ARBA00022692"/>
    </source>
</evidence>
<keyword evidence="3" id="KW-1003">Cell membrane</keyword>
<dbReference type="InterPro" id="IPR027417">
    <property type="entry name" value="P-loop_NTPase"/>
</dbReference>
<dbReference type="PANTHER" id="PTHR43394:SF1">
    <property type="entry name" value="ATP-BINDING CASSETTE SUB-FAMILY B MEMBER 10, MITOCHONDRIAL"/>
    <property type="match status" value="1"/>
</dbReference>
<dbReference type="PROSITE" id="PS00211">
    <property type="entry name" value="ABC_TRANSPORTER_1"/>
    <property type="match status" value="1"/>
</dbReference>
<dbReference type="InterPro" id="IPR011527">
    <property type="entry name" value="ABC1_TM_dom"/>
</dbReference>
<dbReference type="InterPro" id="IPR033839">
    <property type="entry name" value="Lacticin_481_peptidase"/>
</dbReference>
<dbReference type="Proteomes" id="UP000251213">
    <property type="component" value="Unassembled WGS sequence"/>
</dbReference>
<dbReference type="FunFam" id="3.40.50.300:FF:000299">
    <property type="entry name" value="ABC transporter ATP-binding protein/permease"/>
    <property type="match status" value="1"/>
</dbReference>
<keyword evidence="16" id="KW-1185">Reference proteome</keyword>
<evidence type="ECO:0000256" key="10">
    <source>
        <dbReference type="ARBA" id="ARBA00023136"/>
    </source>
</evidence>
<dbReference type="AlphaFoldDB" id="A0A364K8R3"/>
<keyword evidence="8" id="KW-0067">ATP-binding</keyword>
<dbReference type="Pfam" id="PF03412">
    <property type="entry name" value="Peptidase_C39"/>
    <property type="match status" value="1"/>
</dbReference>
<comment type="caution">
    <text evidence="15">The sequence shown here is derived from an EMBL/GenBank/DDBJ whole genome shotgun (WGS) entry which is preliminary data.</text>
</comment>
<dbReference type="GO" id="GO:0015421">
    <property type="term" value="F:ABC-type oligopeptide transporter activity"/>
    <property type="evidence" value="ECO:0007669"/>
    <property type="project" value="TreeGrafter"/>
</dbReference>
<evidence type="ECO:0000256" key="6">
    <source>
        <dbReference type="ARBA" id="ARBA00022801"/>
    </source>
</evidence>
<dbReference type="PROSITE" id="PS50929">
    <property type="entry name" value="ABC_TM1F"/>
    <property type="match status" value="1"/>
</dbReference>
<dbReference type="Gene3D" id="1.20.1560.10">
    <property type="entry name" value="ABC transporter type 1, transmembrane domain"/>
    <property type="match status" value="1"/>
</dbReference>
<dbReference type="InterPro" id="IPR003439">
    <property type="entry name" value="ABC_transporter-like_ATP-bd"/>
</dbReference>
<evidence type="ECO:0000313" key="16">
    <source>
        <dbReference type="Proteomes" id="UP000251213"/>
    </source>
</evidence>
<dbReference type="GO" id="GO:0008234">
    <property type="term" value="F:cysteine-type peptidase activity"/>
    <property type="evidence" value="ECO:0007669"/>
    <property type="project" value="UniProtKB-KW"/>
</dbReference>
<accession>A0A364K8R3</accession>
<dbReference type="SUPFAM" id="SSF90123">
    <property type="entry name" value="ABC transporter transmembrane region"/>
    <property type="match status" value="1"/>
</dbReference>
<feature type="domain" description="Peptidase C39" evidence="14">
    <location>
        <begin position="14"/>
        <end position="133"/>
    </location>
</feature>
<dbReference type="SMART" id="SM00382">
    <property type="entry name" value="AAA"/>
    <property type="match status" value="1"/>
</dbReference>
<dbReference type="Pfam" id="PF00664">
    <property type="entry name" value="ABC_membrane"/>
    <property type="match status" value="1"/>
</dbReference>